<evidence type="ECO:0000259" key="13">
    <source>
        <dbReference type="PROSITE" id="PS50025"/>
    </source>
</evidence>
<protein>
    <recommendedName>
        <fullName evidence="11">Sex hormone-binding globulin</fullName>
    </recommendedName>
</protein>
<evidence type="ECO:0000256" key="1">
    <source>
        <dbReference type="ARBA" id="ARBA00004613"/>
    </source>
</evidence>
<keyword evidence="4" id="KW-0754">Steroid-binding</keyword>
<dbReference type="Proteomes" id="UP001501920">
    <property type="component" value="Chromosome 13"/>
</dbReference>
<reference evidence="14" key="3">
    <citation type="submission" date="2025-09" db="UniProtKB">
        <authorList>
            <consortium name="Ensembl"/>
        </authorList>
    </citation>
    <scope>IDENTIFICATION</scope>
</reference>
<evidence type="ECO:0000256" key="8">
    <source>
        <dbReference type="ARBA" id="ARBA00023157"/>
    </source>
</evidence>
<organism evidence="14 15">
    <name type="scientific">Pygocentrus nattereri</name>
    <name type="common">Red-bellied piranha</name>
    <dbReference type="NCBI Taxonomy" id="42514"/>
    <lineage>
        <taxon>Eukaryota</taxon>
        <taxon>Metazoa</taxon>
        <taxon>Chordata</taxon>
        <taxon>Craniata</taxon>
        <taxon>Vertebrata</taxon>
        <taxon>Euteleostomi</taxon>
        <taxon>Actinopterygii</taxon>
        <taxon>Neopterygii</taxon>
        <taxon>Teleostei</taxon>
        <taxon>Ostariophysi</taxon>
        <taxon>Characiformes</taxon>
        <taxon>Characoidei</taxon>
        <taxon>Pygocentrus</taxon>
    </lineage>
</organism>
<gene>
    <name evidence="14" type="primary">SHBG</name>
</gene>
<dbReference type="CTD" id="6462"/>
<dbReference type="RefSeq" id="XP_017557777.1">
    <property type="nucleotide sequence ID" value="XM_017702288.2"/>
</dbReference>
<reference evidence="14 15" key="1">
    <citation type="submission" date="2020-10" db="EMBL/GenBank/DDBJ databases">
        <title>Pygocentrus nattereri (red-bellied piranha) genome, fPygNat1, primary haplotype.</title>
        <authorList>
            <person name="Myers G."/>
            <person name="Meyer A."/>
            <person name="Karagic N."/>
            <person name="Pippel M."/>
            <person name="Winkler S."/>
            <person name="Tracey A."/>
            <person name="Wood J."/>
            <person name="Formenti G."/>
            <person name="Howe K."/>
            <person name="Fedrigo O."/>
            <person name="Jarvis E.D."/>
        </authorList>
    </citation>
    <scope>NUCLEOTIDE SEQUENCE [LARGE SCALE GENOMIC DNA]</scope>
</reference>
<dbReference type="Gene3D" id="2.60.120.200">
    <property type="match status" value="2"/>
</dbReference>
<dbReference type="InterPro" id="IPR051145">
    <property type="entry name" value="GAS-SHBG-PROS"/>
</dbReference>
<dbReference type="Pfam" id="PF00054">
    <property type="entry name" value="Laminin_G_1"/>
    <property type="match status" value="1"/>
</dbReference>
<proteinExistence type="predicted"/>
<dbReference type="GeneTree" id="ENSGT00940000154035"/>
<evidence type="ECO:0000256" key="11">
    <source>
        <dbReference type="ARBA" id="ARBA00040510"/>
    </source>
</evidence>
<evidence type="ECO:0000256" key="6">
    <source>
        <dbReference type="ARBA" id="ARBA00022737"/>
    </source>
</evidence>
<evidence type="ECO:0000256" key="3">
    <source>
        <dbReference type="ARBA" id="ARBA00022525"/>
    </source>
</evidence>
<evidence type="ECO:0000313" key="14">
    <source>
        <dbReference type="Ensembl" id="ENSPNAP00000004790.1"/>
    </source>
</evidence>
<evidence type="ECO:0000313" key="15">
    <source>
        <dbReference type="Proteomes" id="UP001501920"/>
    </source>
</evidence>
<dbReference type="SMART" id="SM00282">
    <property type="entry name" value="LamG"/>
    <property type="match status" value="1"/>
</dbReference>
<dbReference type="OMA" id="TEPWAFS"/>
<evidence type="ECO:0000256" key="10">
    <source>
        <dbReference type="ARBA" id="ARBA00037620"/>
    </source>
</evidence>
<comment type="subunit">
    <text evidence="2">Homodimer.</text>
</comment>
<dbReference type="SUPFAM" id="SSF49899">
    <property type="entry name" value="Concanavalin A-like lectins/glucanases"/>
    <property type="match status" value="2"/>
</dbReference>
<keyword evidence="7" id="KW-0446">Lipid-binding</keyword>
<dbReference type="Ensembl" id="ENSPNAT00000006415.2">
    <property type="protein sequence ID" value="ENSPNAP00000004790.1"/>
    <property type="gene ID" value="ENSPNAG00000001584.2"/>
</dbReference>
<dbReference type="GO" id="GO:0005496">
    <property type="term" value="F:steroid binding"/>
    <property type="evidence" value="ECO:0007669"/>
    <property type="project" value="UniProtKB-KW"/>
</dbReference>
<comment type="caution">
    <text evidence="12">Lacks conserved residue(s) required for the propagation of feature annotation.</text>
</comment>
<dbReference type="FunFam" id="2.60.120.200:FF:000107">
    <property type="entry name" value="Sex hormone-binding globulin"/>
    <property type="match status" value="1"/>
</dbReference>
<keyword evidence="6" id="KW-0677">Repeat</keyword>
<dbReference type="GeneID" id="108430099"/>
<evidence type="ECO:0000256" key="2">
    <source>
        <dbReference type="ARBA" id="ARBA00011738"/>
    </source>
</evidence>
<keyword evidence="5" id="KW-0732">Signal</keyword>
<dbReference type="PANTHER" id="PTHR24040:SF3">
    <property type="entry name" value="SEX HORMONE-BINDING GLOBULIN"/>
    <property type="match status" value="1"/>
</dbReference>
<dbReference type="STRING" id="42514.ENSPNAP00000004790"/>
<keyword evidence="8" id="KW-1015">Disulfide bond</keyword>
<name>A0A3B4C1F9_PYGNA</name>
<sequence length="390" mass="43200">MDYLTKVVVLFLFHLYFGWLSLISASTISGGEVINFGHRQPSWAPIMQTSVNLSDVSSIRSFFEFRTLDPEGAIFYGDTKEGQDWFVLSLRDGIPEMQIGKADILVSVKGGPKLNDGAWHYLELRNDGKYVVLEVNNKLELVVGLDSAKTEDVLTGIIRLGLGGMLVDPKRLLHPFKPEMDGCVRGGMWLNLSTLWETDPSWELRPCFPEIKKGSYFPGSGLAVFNTSDLPGVETVEKGITIEVYGSFQGTLLSLQSPGFEYVLPKYEGYQENKDLTMELKEGTGSVNTAFPLEPTKLTLNILTHSLTVNGNTVVEDESLDFLSRWREGMLLAFGGVPGETKDTESSHHLKGCLEKILIQGEDIDLDQALFKHKSVSSHSCPAKAINELT</sequence>
<reference evidence="14" key="2">
    <citation type="submission" date="2025-08" db="UniProtKB">
        <authorList>
            <consortium name="Ensembl"/>
        </authorList>
    </citation>
    <scope>IDENTIFICATION</scope>
</reference>
<keyword evidence="9" id="KW-0325">Glycoprotein</keyword>
<evidence type="ECO:0000256" key="4">
    <source>
        <dbReference type="ARBA" id="ARBA00022665"/>
    </source>
</evidence>
<comment type="function">
    <text evidence="10">Functions as an androgen transport protein, but may also be involved in receptor mediated processes. Each dimer binds one molecule of steroid. Specific for 5-alpha-dihydrotestosterone, testosterone, and 17-beta-estradiol. Regulates the plasma metabolic clearance rate of steroid hormones by controlling their plasma concentration.</text>
</comment>
<dbReference type="CDD" id="cd00110">
    <property type="entry name" value="LamG"/>
    <property type="match status" value="1"/>
</dbReference>
<dbReference type="PROSITE" id="PS50025">
    <property type="entry name" value="LAM_G_DOMAIN"/>
    <property type="match status" value="1"/>
</dbReference>
<dbReference type="InterPro" id="IPR001791">
    <property type="entry name" value="Laminin_G"/>
</dbReference>
<keyword evidence="15" id="KW-1185">Reference proteome</keyword>
<accession>A0A3B4C1F9</accession>
<feature type="domain" description="Laminin G" evidence="13">
    <location>
        <begin position="33"/>
        <end position="207"/>
    </location>
</feature>
<evidence type="ECO:0000256" key="7">
    <source>
        <dbReference type="ARBA" id="ARBA00023121"/>
    </source>
</evidence>
<evidence type="ECO:0000256" key="5">
    <source>
        <dbReference type="ARBA" id="ARBA00022729"/>
    </source>
</evidence>
<comment type="subcellular location">
    <subcellularLocation>
        <location evidence="1">Secreted</location>
    </subcellularLocation>
</comment>
<evidence type="ECO:0000256" key="12">
    <source>
        <dbReference type="PROSITE-ProRule" id="PRU00122"/>
    </source>
</evidence>
<evidence type="ECO:0000256" key="9">
    <source>
        <dbReference type="ARBA" id="ARBA00023180"/>
    </source>
</evidence>
<dbReference type="GO" id="GO:0005576">
    <property type="term" value="C:extracellular region"/>
    <property type="evidence" value="ECO:0007669"/>
    <property type="project" value="UniProtKB-SubCell"/>
</dbReference>
<dbReference type="AlphaFoldDB" id="A0A3B4C1F9"/>
<dbReference type="OrthoDB" id="6275838at2759"/>
<dbReference type="InterPro" id="IPR013320">
    <property type="entry name" value="ConA-like_dom_sf"/>
</dbReference>
<keyword evidence="3" id="KW-0964">Secreted</keyword>
<dbReference type="PANTHER" id="PTHR24040">
    <property type="entry name" value="LAMININ G-LIKE DOMAIN-CONTAINING PROTEIN"/>
    <property type="match status" value="1"/>
</dbReference>